<dbReference type="RefSeq" id="WP_015915032.1">
    <property type="nucleotide sequence ID" value="NC_011989.1"/>
</dbReference>
<accession>B9JSB4</accession>
<dbReference type="Gene3D" id="3.30.2320.10">
    <property type="entry name" value="hypothetical protein PF0899 domain"/>
    <property type="match status" value="1"/>
</dbReference>
<dbReference type="HOGENOM" id="CLU_041417_0_0_5"/>
<sequence>MTKKPAMALSVLDANIGTVVATDTLGERFVTRADLLETREEPNDDPMELATRAVDEMRTAFTTSLDEMRTQITDLETRMNRPGGVGAIQTTGEVTLERRAFTNFLRRGREAMEAEEVRALVVGDDTKGGYLAPAEFQAEVIKGVVELSPIRQAVRVGSTGAGSVILPKRTGRPTASWVGEDEEREETTMSYGQLEIPVHEIACYIDVSQRLLEDSAINVESEVATDLSEEFAVKEASAFSNGNGVKKPLGLQNAPGIAEIINGNAANVSGDKLIALMYAMPAQYRNNGSWLMNGTTLGIIRTMKDGNGNYLWQPSYQAGQPSTLLGRPVIEDPTMPDIAANAFPLMYGDFSKAYRIYDRVGMSILRDPFTQATKGLVRFHARRRVGGGPVLTEALRKLKMAAA</sequence>
<comment type="subcellular location">
    <subcellularLocation>
        <location evidence="1">Virion</location>
    </subcellularLocation>
</comment>
<dbReference type="AlphaFoldDB" id="B9JSB4"/>
<evidence type="ECO:0000313" key="3">
    <source>
        <dbReference type="EMBL" id="ACM35607.1"/>
    </source>
</evidence>
<protein>
    <submittedName>
        <fullName evidence="3">Phage phi-C31 gp36 major capsid-like protein</fullName>
    </submittedName>
</protein>
<organism evidence="3 4">
    <name type="scientific">Allorhizobium ampelinum (strain ATCC BAA-846 / DSM 112012 / S4)</name>
    <name type="common">Agrobacterium vitis (strain S4)</name>
    <dbReference type="NCBI Taxonomy" id="311402"/>
    <lineage>
        <taxon>Bacteria</taxon>
        <taxon>Pseudomonadati</taxon>
        <taxon>Pseudomonadota</taxon>
        <taxon>Alphaproteobacteria</taxon>
        <taxon>Hyphomicrobiales</taxon>
        <taxon>Rhizobiaceae</taxon>
        <taxon>Rhizobium/Agrobacterium group</taxon>
        <taxon>Allorhizobium</taxon>
        <taxon>Allorhizobium ampelinum</taxon>
    </lineage>
</organism>
<feature type="domain" description="Phage capsid-like C-terminal" evidence="2">
    <location>
        <begin position="128"/>
        <end position="399"/>
    </location>
</feature>
<dbReference type="STRING" id="311402.Avi_0861"/>
<dbReference type="eggNOG" id="COG4653">
    <property type="taxonomic scope" value="Bacteria"/>
</dbReference>
<dbReference type="EMBL" id="CP000633">
    <property type="protein sequence ID" value="ACM35607.1"/>
    <property type="molecule type" value="Genomic_DNA"/>
</dbReference>
<dbReference type="NCBIfam" id="TIGR01554">
    <property type="entry name" value="major_cap_HK97"/>
    <property type="match status" value="1"/>
</dbReference>
<evidence type="ECO:0000256" key="1">
    <source>
        <dbReference type="ARBA" id="ARBA00004328"/>
    </source>
</evidence>
<dbReference type="Pfam" id="PF05065">
    <property type="entry name" value="Phage_capsid"/>
    <property type="match status" value="1"/>
</dbReference>
<name>B9JSB4_ALLAM</name>
<proteinExistence type="predicted"/>
<dbReference type="KEGG" id="avi:Avi_0861"/>
<dbReference type="SUPFAM" id="SSF56563">
    <property type="entry name" value="Major capsid protein gp5"/>
    <property type="match status" value="1"/>
</dbReference>
<gene>
    <name evidence="3" type="ordered locus">Avi_0861</name>
</gene>
<evidence type="ECO:0000313" key="4">
    <source>
        <dbReference type="Proteomes" id="UP000001596"/>
    </source>
</evidence>
<dbReference type="Gene3D" id="3.30.2400.10">
    <property type="entry name" value="Major capsid protein gp5"/>
    <property type="match status" value="1"/>
</dbReference>
<reference evidence="3 4" key="1">
    <citation type="journal article" date="2009" name="J. Bacteriol.">
        <title>Genome sequences of three Agrobacterium biovars help elucidate the evolution of multichromosome genomes in bacteria.</title>
        <authorList>
            <person name="Slater S.C."/>
            <person name="Goldman B.S."/>
            <person name="Goodner B."/>
            <person name="Setubal J.C."/>
            <person name="Farrand S.K."/>
            <person name="Nester E.W."/>
            <person name="Burr T.J."/>
            <person name="Banta L."/>
            <person name="Dickerman A.W."/>
            <person name="Paulsen I."/>
            <person name="Otten L."/>
            <person name="Suen G."/>
            <person name="Welch R."/>
            <person name="Almeida N.F."/>
            <person name="Arnold F."/>
            <person name="Burton O.T."/>
            <person name="Du Z."/>
            <person name="Ewing A."/>
            <person name="Godsy E."/>
            <person name="Heisel S."/>
            <person name="Houmiel K.L."/>
            <person name="Jhaveri J."/>
            <person name="Lu J."/>
            <person name="Miller N.M."/>
            <person name="Norton S."/>
            <person name="Chen Q."/>
            <person name="Phoolcharoen W."/>
            <person name="Ohlin V."/>
            <person name="Ondrusek D."/>
            <person name="Pride N."/>
            <person name="Stricklin S.L."/>
            <person name="Sun J."/>
            <person name="Wheeler C."/>
            <person name="Wilson L."/>
            <person name="Zhu H."/>
            <person name="Wood D.W."/>
        </authorList>
    </citation>
    <scope>NUCLEOTIDE SEQUENCE [LARGE SCALE GENOMIC DNA]</scope>
    <source>
        <strain evidence="4">S4 / ATCC BAA-846</strain>
    </source>
</reference>
<dbReference type="Proteomes" id="UP000001596">
    <property type="component" value="Chromosome 1"/>
</dbReference>
<evidence type="ECO:0000259" key="2">
    <source>
        <dbReference type="Pfam" id="PF05065"/>
    </source>
</evidence>
<dbReference type="InterPro" id="IPR024455">
    <property type="entry name" value="Phage_capsid"/>
</dbReference>
<dbReference type="InterPro" id="IPR054612">
    <property type="entry name" value="Phage_capsid-like_C"/>
</dbReference>
<keyword evidence="4" id="KW-1185">Reference proteome</keyword>